<evidence type="ECO:0000313" key="1">
    <source>
        <dbReference type="EMBL" id="KAK3321226.1"/>
    </source>
</evidence>
<accession>A0AAE0M6G7</accession>
<dbReference type="EMBL" id="JAUEPO010000005">
    <property type="protein sequence ID" value="KAK3321226.1"/>
    <property type="molecule type" value="Genomic_DNA"/>
</dbReference>
<dbReference type="Proteomes" id="UP001286456">
    <property type="component" value="Unassembled WGS sequence"/>
</dbReference>
<sequence length="75" mass="8396">MQVQSPTLHHETEAFLLLPLSPPRCLCILPLILSISLSDTTSADTVEANFEPPVLHSFYLRTRTTSFCPKSKLQI</sequence>
<protein>
    <submittedName>
        <fullName evidence="1">Uncharacterized protein</fullName>
    </submittedName>
</protein>
<evidence type="ECO:0000313" key="2">
    <source>
        <dbReference type="Proteomes" id="UP001286456"/>
    </source>
</evidence>
<organism evidence="1 2">
    <name type="scientific">Cercophora scortea</name>
    <dbReference type="NCBI Taxonomy" id="314031"/>
    <lineage>
        <taxon>Eukaryota</taxon>
        <taxon>Fungi</taxon>
        <taxon>Dikarya</taxon>
        <taxon>Ascomycota</taxon>
        <taxon>Pezizomycotina</taxon>
        <taxon>Sordariomycetes</taxon>
        <taxon>Sordariomycetidae</taxon>
        <taxon>Sordariales</taxon>
        <taxon>Lasiosphaeriaceae</taxon>
        <taxon>Cercophora</taxon>
    </lineage>
</organism>
<reference evidence="1" key="2">
    <citation type="submission" date="2023-06" db="EMBL/GenBank/DDBJ databases">
        <authorList>
            <consortium name="Lawrence Berkeley National Laboratory"/>
            <person name="Haridas S."/>
            <person name="Hensen N."/>
            <person name="Bonometti L."/>
            <person name="Westerberg I."/>
            <person name="Brannstrom I.O."/>
            <person name="Guillou S."/>
            <person name="Cros-Aarteil S."/>
            <person name="Calhoun S."/>
            <person name="Kuo A."/>
            <person name="Mondo S."/>
            <person name="Pangilinan J."/>
            <person name="Riley R."/>
            <person name="Labutti K."/>
            <person name="Andreopoulos B."/>
            <person name="Lipzen A."/>
            <person name="Chen C."/>
            <person name="Yanf M."/>
            <person name="Daum C."/>
            <person name="Ng V."/>
            <person name="Clum A."/>
            <person name="Steindorff A."/>
            <person name="Ohm R."/>
            <person name="Martin F."/>
            <person name="Silar P."/>
            <person name="Natvig D."/>
            <person name="Lalanne C."/>
            <person name="Gautier V."/>
            <person name="Ament-Velasquez S.L."/>
            <person name="Kruys A."/>
            <person name="Hutchinson M.I."/>
            <person name="Powell A.J."/>
            <person name="Barry K."/>
            <person name="Miller A.N."/>
            <person name="Grigoriev I.V."/>
            <person name="Debuchy R."/>
            <person name="Gladieux P."/>
            <person name="Thoren M.H."/>
            <person name="Johannesson H."/>
        </authorList>
    </citation>
    <scope>NUCLEOTIDE SEQUENCE</scope>
    <source>
        <strain evidence="1">SMH4131-1</strain>
    </source>
</reference>
<gene>
    <name evidence="1" type="ORF">B0T19DRAFT_431885</name>
</gene>
<keyword evidence="2" id="KW-1185">Reference proteome</keyword>
<proteinExistence type="predicted"/>
<name>A0AAE0M6G7_9PEZI</name>
<comment type="caution">
    <text evidence="1">The sequence shown here is derived from an EMBL/GenBank/DDBJ whole genome shotgun (WGS) entry which is preliminary data.</text>
</comment>
<reference evidence="1" key="1">
    <citation type="journal article" date="2023" name="Mol. Phylogenet. Evol.">
        <title>Genome-scale phylogeny and comparative genomics of the fungal order Sordariales.</title>
        <authorList>
            <person name="Hensen N."/>
            <person name="Bonometti L."/>
            <person name="Westerberg I."/>
            <person name="Brannstrom I.O."/>
            <person name="Guillou S."/>
            <person name="Cros-Aarteil S."/>
            <person name="Calhoun S."/>
            <person name="Haridas S."/>
            <person name="Kuo A."/>
            <person name="Mondo S."/>
            <person name="Pangilinan J."/>
            <person name="Riley R."/>
            <person name="LaButti K."/>
            <person name="Andreopoulos B."/>
            <person name="Lipzen A."/>
            <person name="Chen C."/>
            <person name="Yan M."/>
            <person name="Daum C."/>
            <person name="Ng V."/>
            <person name="Clum A."/>
            <person name="Steindorff A."/>
            <person name="Ohm R.A."/>
            <person name="Martin F."/>
            <person name="Silar P."/>
            <person name="Natvig D.O."/>
            <person name="Lalanne C."/>
            <person name="Gautier V."/>
            <person name="Ament-Velasquez S.L."/>
            <person name="Kruys A."/>
            <person name="Hutchinson M.I."/>
            <person name="Powell A.J."/>
            <person name="Barry K."/>
            <person name="Miller A.N."/>
            <person name="Grigoriev I.V."/>
            <person name="Debuchy R."/>
            <person name="Gladieux P."/>
            <person name="Hiltunen Thoren M."/>
            <person name="Johannesson H."/>
        </authorList>
    </citation>
    <scope>NUCLEOTIDE SEQUENCE</scope>
    <source>
        <strain evidence="1">SMH4131-1</strain>
    </source>
</reference>
<dbReference type="AlphaFoldDB" id="A0AAE0M6G7"/>